<comment type="caution">
    <text evidence="2">The sequence shown here is derived from an EMBL/GenBank/DDBJ whole genome shotgun (WGS) entry which is preliminary data.</text>
</comment>
<protein>
    <submittedName>
        <fullName evidence="2">Uncharacterized protein</fullName>
    </submittedName>
</protein>
<dbReference type="EMBL" id="PGOL01001275">
    <property type="protein sequence ID" value="PKI59424.1"/>
    <property type="molecule type" value="Genomic_DNA"/>
</dbReference>
<dbReference type="EMBL" id="MTKT01002507">
    <property type="protein sequence ID" value="OWM78054.1"/>
    <property type="molecule type" value="Genomic_DNA"/>
</dbReference>
<dbReference type="AlphaFoldDB" id="A0A218WZB6"/>
<feature type="compositionally biased region" description="Basic residues" evidence="1">
    <location>
        <begin position="78"/>
        <end position="89"/>
    </location>
</feature>
<feature type="compositionally biased region" description="Basic and acidic residues" evidence="1">
    <location>
        <begin position="150"/>
        <end position="160"/>
    </location>
</feature>
<evidence type="ECO:0000313" key="2">
    <source>
        <dbReference type="EMBL" id="OWM78054.1"/>
    </source>
</evidence>
<accession>A0A218WZB6</accession>
<keyword evidence="5" id="KW-1185">Reference proteome</keyword>
<sequence>MKKITKGISNASKHLPFRDKTFLQEISMSTDQFKSSTNGGTVSGPFAHFATTKNQTSMFPHHSRSRFAQKKESSSSSGKKRNSKLRNPKRNGNCHLFRFGQSNRKAAAGAGGEVRVAGYRSLGVRVGKERERRRRRRLTEAVNAQNRQQRQRDEEGPERYFRRRREQRGKEETGRQAGRQTDENMGWAFINRH</sequence>
<evidence type="ECO:0000313" key="3">
    <source>
        <dbReference type="EMBL" id="PKI59424.1"/>
    </source>
</evidence>
<evidence type="ECO:0000256" key="1">
    <source>
        <dbReference type="SAM" id="MobiDB-lite"/>
    </source>
</evidence>
<gene>
    <name evidence="2" type="ORF">CDL15_Pgr018623</name>
    <name evidence="3" type="ORF">CRG98_020183</name>
</gene>
<dbReference type="Proteomes" id="UP000233551">
    <property type="component" value="Unassembled WGS sequence"/>
</dbReference>
<evidence type="ECO:0000313" key="5">
    <source>
        <dbReference type="Proteomes" id="UP000233551"/>
    </source>
</evidence>
<reference evidence="3 5" key="3">
    <citation type="submission" date="2017-11" db="EMBL/GenBank/DDBJ databases">
        <title>De-novo sequencing of pomegranate (Punica granatum L.) genome.</title>
        <authorList>
            <person name="Akparov Z."/>
            <person name="Amiraslanov A."/>
            <person name="Hajiyeva S."/>
            <person name="Abbasov M."/>
            <person name="Kaur K."/>
            <person name="Hamwieh A."/>
            <person name="Solovyev V."/>
            <person name="Salamov A."/>
            <person name="Braich B."/>
            <person name="Kosarev P."/>
            <person name="Mahmoud A."/>
            <person name="Hajiyev E."/>
            <person name="Babayeva S."/>
            <person name="Izzatullayeva V."/>
            <person name="Mammadov A."/>
            <person name="Mammadov A."/>
            <person name="Sharifova S."/>
            <person name="Ojaghi J."/>
            <person name="Eynullazada K."/>
            <person name="Bayramov B."/>
            <person name="Abdulazimova A."/>
            <person name="Shahmuradov I."/>
        </authorList>
    </citation>
    <scope>NUCLEOTIDE SEQUENCE [LARGE SCALE GENOMIC DNA]</scope>
    <source>
        <strain evidence="3">AG2017</strain>
        <strain evidence="5">cv. AG2017</strain>
        <tissue evidence="3">Leaf</tissue>
    </source>
</reference>
<feature type="region of interest" description="Disordered" evidence="1">
    <location>
        <begin position="31"/>
        <end position="100"/>
    </location>
</feature>
<reference evidence="2" key="2">
    <citation type="submission" date="2017-06" db="EMBL/GenBank/DDBJ databases">
        <title>The pomegranate genome and the genomics of punicalagin biosynthesis.</title>
        <authorList>
            <person name="Xu C."/>
        </authorList>
    </citation>
    <scope>NUCLEOTIDE SEQUENCE [LARGE SCALE GENOMIC DNA]</scope>
    <source>
        <tissue evidence="2">Fresh leaf</tissue>
    </source>
</reference>
<proteinExistence type="predicted"/>
<name>A0A218WZB6_PUNGR</name>
<evidence type="ECO:0000313" key="4">
    <source>
        <dbReference type="Proteomes" id="UP000197138"/>
    </source>
</evidence>
<feature type="compositionally biased region" description="Polar residues" evidence="1">
    <location>
        <begin position="31"/>
        <end position="40"/>
    </location>
</feature>
<dbReference type="Proteomes" id="UP000197138">
    <property type="component" value="Unassembled WGS sequence"/>
</dbReference>
<feature type="region of interest" description="Disordered" evidence="1">
    <location>
        <begin position="126"/>
        <end position="193"/>
    </location>
</feature>
<reference evidence="4" key="1">
    <citation type="journal article" date="2017" name="Plant J.">
        <title>The pomegranate (Punica granatum L.) genome and the genomics of punicalagin biosynthesis.</title>
        <authorList>
            <person name="Qin G."/>
            <person name="Xu C."/>
            <person name="Ming R."/>
            <person name="Tang H."/>
            <person name="Guyot R."/>
            <person name="Kramer E.M."/>
            <person name="Hu Y."/>
            <person name="Yi X."/>
            <person name="Qi Y."/>
            <person name="Xu X."/>
            <person name="Gao Z."/>
            <person name="Pan H."/>
            <person name="Jian J."/>
            <person name="Tian Y."/>
            <person name="Yue Z."/>
            <person name="Xu Y."/>
        </authorList>
    </citation>
    <scope>NUCLEOTIDE SEQUENCE [LARGE SCALE GENOMIC DNA]</scope>
    <source>
        <strain evidence="4">cv. Dabenzi</strain>
    </source>
</reference>
<organism evidence="2 4">
    <name type="scientific">Punica granatum</name>
    <name type="common">Pomegranate</name>
    <dbReference type="NCBI Taxonomy" id="22663"/>
    <lineage>
        <taxon>Eukaryota</taxon>
        <taxon>Viridiplantae</taxon>
        <taxon>Streptophyta</taxon>
        <taxon>Embryophyta</taxon>
        <taxon>Tracheophyta</taxon>
        <taxon>Spermatophyta</taxon>
        <taxon>Magnoliopsida</taxon>
        <taxon>eudicotyledons</taxon>
        <taxon>Gunneridae</taxon>
        <taxon>Pentapetalae</taxon>
        <taxon>rosids</taxon>
        <taxon>malvids</taxon>
        <taxon>Myrtales</taxon>
        <taxon>Lythraceae</taxon>
        <taxon>Punica</taxon>
    </lineage>
</organism>